<evidence type="ECO:0000256" key="1">
    <source>
        <dbReference type="SAM" id="Coils"/>
    </source>
</evidence>
<evidence type="ECO:0000313" key="2">
    <source>
        <dbReference type="EMBL" id="GAA3280487.1"/>
    </source>
</evidence>
<comment type="caution">
    <text evidence="2">The sequence shown here is derived from an EMBL/GenBank/DDBJ whole genome shotgun (WGS) entry which is preliminary data.</text>
</comment>
<reference evidence="3" key="1">
    <citation type="journal article" date="2019" name="Int. J. Syst. Evol. Microbiol.">
        <title>The Global Catalogue of Microorganisms (GCM) 10K type strain sequencing project: providing services to taxonomists for standard genome sequencing and annotation.</title>
        <authorList>
            <consortium name="The Broad Institute Genomics Platform"/>
            <consortium name="The Broad Institute Genome Sequencing Center for Infectious Disease"/>
            <person name="Wu L."/>
            <person name="Ma J."/>
        </authorList>
    </citation>
    <scope>NUCLEOTIDE SEQUENCE [LARGE SCALE GENOMIC DNA]</scope>
    <source>
        <strain evidence="3">JCM 11483</strain>
    </source>
</reference>
<name>A0ABP6R850_9MICC</name>
<keyword evidence="1" id="KW-0175">Coiled coil</keyword>
<sequence length="459" mass="46793">MHQTTSGELFTVVDLDDRDSVEPSATTLKTATADVERTVGEAVSTWGGLESSYRAPETGELLTALEPAAEQAGELARAGDEAESAVRVYAAELRDLDTRRRALLADIEDFRRTGADAAVVGDGEAHDLRVTELQQRCRELAEEKDAAQNRCAAALGAITTSVSTARGSRHQVPQAAEADDIATSGSARQDRVGNVGQTAATAGSVFGASAADAVSFGLQKGVSAVGTTADAVAKSTSTMHPRQAWAPAKLRDMAATGERSRRAVAAVTGWDASSVTAPDRRLAADDARNPFRKPHGVKDAASALRGRFFASLSEQNRVAKPGMSGRFDVASKMAKGAAGAGGVLTLATGTVGQWNEDSAAHPEMEWEEQSARAGTVGFSAMAGGWAGAKAGAAAGAAIGSFFPGPGTAIGAVAGSVIGGIAGSAVGKELGEGVKDFTGDAADAVSDGAEKAWDSVTSLF</sequence>
<evidence type="ECO:0000313" key="3">
    <source>
        <dbReference type="Proteomes" id="UP001501736"/>
    </source>
</evidence>
<dbReference type="Proteomes" id="UP001501736">
    <property type="component" value="Unassembled WGS sequence"/>
</dbReference>
<feature type="coiled-coil region" evidence="1">
    <location>
        <begin position="93"/>
        <end position="157"/>
    </location>
</feature>
<dbReference type="EMBL" id="BAAAYG010000002">
    <property type="protein sequence ID" value="GAA3280487.1"/>
    <property type="molecule type" value="Genomic_DNA"/>
</dbReference>
<gene>
    <name evidence="2" type="ORF">GCM10020260_04840</name>
</gene>
<protein>
    <submittedName>
        <fullName evidence="2">Uncharacterized protein</fullName>
    </submittedName>
</protein>
<keyword evidence="3" id="KW-1185">Reference proteome</keyword>
<accession>A0ABP6R850</accession>
<proteinExistence type="predicted"/>
<organism evidence="2 3">
    <name type="scientific">Nesterenkonia halobia</name>
    <dbReference type="NCBI Taxonomy" id="37922"/>
    <lineage>
        <taxon>Bacteria</taxon>
        <taxon>Bacillati</taxon>
        <taxon>Actinomycetota</taxon>
        <taxon>Actinomycetes</taxon>
        <taxon>Micrococcales</taxon>
        <taxon>Micrococcaceae</taxon>
        <taxon>Nesterenkonia</taxon>
    </lineage>
</organism>
<dbReference type="RefSeq" id="WP_344717761.1">
    <property type="nucleotide sequence ID" value="NZ_BAAAYG010000002.1"/>
</dbReference>